<name>A0A4Z0MTS4_9BACT</name>
<dbReference type="InterPro" id="IPR013655">
    <property type="entry name" value="PAS_fold_3"/>
</dbReference>
<dbReference type="Proteomes" id="UP000298284">
    <property type="component" value="Unassembled WGS sequence"/>
</dbReference>
<dbReference type="GO" id="GO:0000155">
    <property type="term" value="F:phosphorelay sensor kinase activity"/>
    <property type="evidence" value="ECO:0007669"/>
    <property type="project" value="InterPro"/>
</dbReference>
<dbReference type="PANTHER" id="PTHR43304:SF1">
    <property type="entry name" value="PAC DOMAIN-CONTAINING PROTEIN"/>
    <property type="match status" value="1"/>
</dbReference>
<evidence type="ECO:0000313" key="11">
    <source>
        <dbReference type="Proteomes" id="UP000298284"/>
    </source>
</evidence>
<organism evidence="10 11">
    <name type="scientific">Hymenobacter wooponensis</name>
    <dbReference type="NCBI Taxonomy" id="1525360"/>
    <lineage>
        <taxon>Bacteria</taxon>
        <taxon>Pseudomonadati</taxon>
        <taxon>Bacteroidota</taxon>
        <taxon>Cytophagia</taxon>
        <taxon>Cytophagales</taxon>
        <taxon>Hymenobacteraceae</taxon>
        <taxon>Hymenobacter</taxon>
    </lineage>
</organism>
<feature type="domain" description="PAS" evidence="8">
    <location>
        <begin position="214"/>
        <end position="284"/>
    </location>
</feature>
<dbReference type="SUPFAM" id="SSF47384">
    <property type="entry name" value="Homodimeric domain of signal transducing histidine kinase"/>
    <property type="match status" value="1"/>
</dbReference>
<dbReference type="PROSITE" id="PS50112">
    <property type="entry name" value="PAS"/>
    <property type="match status" value="1"/>
</dbReference>
<keyword evidence="6" id="KW-1133">Transmembrane helix</keyword>
<accession>A0A4Z0MTS4</accession>
<dbReference type="InterPro" id="IPR003661">
    <property type="entry name" value="HisK_dim/P_dom"/>
</dbReference>
<dbReference type="Pfam" id="PF08447">
    <property type="entry name" value="PAS_3"/>
    <property type="match status" value="1"/>
</dbReference>
<dbReference type="Pfam" id="PF02518">
    <property type="entry name" value="HATPase_c"/>
    <property type="match status" value="1"/>
</dbReference>
<gene>
    <name evidence="10" type="ORF">EU557_04390</name>
</gene>
<dbReference type="SUPFAM" id="SSF55874">
    <property type="entry name" value="ATPase domain of HSP90 chaperone/DNA topoisomerase II/histidine kinase"/>
    <property type="match status" value="1"/>
</dbReference>
<dbReference type="Pfam" id="PF05227">
    <property type="entry name" value="CHASE3"/>
    <property type="match status" value="1"/>
</dbReference>
<dbReference type="EMBL" id="SRKZ01000001">
    <property type="protein sequence ID" value="TGD83024.1"/>
    <property type="molecule type" value="Genomic_DNA"/>
</dbReference>
<dbReference type="CDD" id="cd00082">
    <property type="entry name" value="HisKA"/>
    <property type="match status" value="1"/>
</dbReference>
<keyword evidence="11" id="KW-1185">Reference proteome</keyword>
<keyword evidence="3" id="KW-0597">Phosphoprotein</keyword>
<comment type="caution">
    <text evidence="10">The sequence shown here is derived from an EMBL/GenBank/DDBJ whole genome shotgun (WGS) entry which is preliminary data.</text>
</comment>
<dbReference type="InterPro" id="IPR000014">
    <property type="entry name" value="PAS"/>
</dbReference>
<dbReference type="PROSITE" id="PS50109">
    <property type="entry name" value="HIS_KIN"/>
    <property type="match status" value="1"/>
</dbReference>
<feature type="domain" description="PAC" evidence="9">
    <location>
        <begin position="288"/>
        <end position="341"/>
    </location>
</feature>
<dbReference type="CDD" id="cd00130">
    <property type="entry name" value="PAS"/>
    <property type="match status" value="1"/>
</dbReference>
<reference evidence="10 11" key="1">
    <citation type="submission" date="2019-04" db="EMBL/GenBank/DDBJ databases">
        <authorList>
            <person name="Feng G."/>
            <person name="Zhang J."/>
            <person name="Zhu H."/>
        </authorList>
    </citation>
    <scope>NUCLEOTIDE SEQUENCE [LARGE SCALE GENOMIC DNA]</scope>
    <source>
        <strain evidence="10 11">JCM 19491</strain>
    </source>
</reference>
<evidence type="ECO:0000259" key="9">
    <source>
        <dbReference type="PROSITE" id="PS50113"/>
    </source>
</evidence>
<keyword evidence="6" id="KW-0812">Transmembrane</keyword>
<dbReference type="CDD" id="cd19410">
    <property type="entry name" value="HK9-like_sensor"/>
    <property type="match status" value="1"/>
</dbReference>
<evidence type="ECO:0000256" key="2">
    <source>
        <dbReference type="ARBA" id="ARBA00012438"/>
    </source>
</evidence>
<dbReference type="InterPro" id="IPR003594">
    <property type="entry name" value="HATPase_dom"/>
</dbReference>
<dbReference type="Gene3D" id="1.10.287.130">
    <property type="match status" value="1"/>
</dbReference>
<feature type="domain" description="Histidine kinase" evidence="7">
    <location>
        <begin position="352"/>
        <end position="567"/>
    </location>
</feature>
<dbReference type="Gene3D" id="3.30.565.10">
    <property type="entry name" value="Histidine kinase-like ATPase, C-terminal domain"/>
    <property type="match status" value="1"/>
</dbReference>
<dbReference type="InterPro" id="IPR000700">
    <property type="entry name" value="PAS-assoc_C"/>
</dbReference>
<dbReference type="RefSeq" id="WP_135529179.1">
    <property type="nucleotide sequence ID" value="NZ_SRKZ01000001.1"/>
</dbReference>
<dbReference type="SMART" id="SM00387">
    <property type="entry name" value="HATPase_c"/>
    <property type="match status" value="1"/>
</dbReference>
<dbReference type="SMART" id="SM00086">
    <property type="entry name" value="PAC"/>
    <property type="match status" value="1"/>
</dbReference>
<dbReference type="PANTHER" id="PTHR43304">
    <property type="entry name" value="PHYTOCHROME-LIKE PROTEIN CPH1"/>
    <property type="match status" value="1"/>
</dbReference>
<dbReference type="InterPro" id="IPR052162">
    <property type="entry name" value="Sensor_kinase/Photoreceptor"/>
</dbReference>
<evidence type="ECO:0000256" key="6">
    <source>
        <dbReference type="SAM" id="Phobius"/>
    </source>
</evidence>
<evidence type="ECO:0000259" key="8">
    <source>
        <dbReference type="PROSITE" id="PS50112"/>
    </source>
</evidence>
<evidence type="ECO:0000256" key="5">
    <source>
        <dbReference type="ARBA" id="ARBA00022777"/>
    </source>
</evidence>
<dbReference type="InterPro" id="IPR004358">
    <property type="entry name" value="Sig_transdc_His_kin-like_C"/>
</dbReference>
<evidence type="ECO:0000313" key="10">
    <source>
        <dbReference type="EMBL" id="TGD83024.1"/>
    </source>
</evidence>
<dbReference type="AlphaFoldDB" id="A0A4Z0MTS4"/>
<protein>
    <recommendedName>
        <fullName evidence="2">histidine kinase</fullName>
        <ecNumber evidence="2">2.7.13.3</ecNumber>
    </recommendedName>
</protein>
<dbReference type="EC" id="2.7.13.3" evidence="2"/>
<dbReference type="OrthoDB" id="9766459at2"/>
<dbReference type="SUPFAM" id="SSF55785">
    <property type="entry name" value="PYP-like sensor domain (PAS domain)"/>
    <property type="match status" value="1"/>
</dbReference>
<evidence type="ECO:0000256" key="4">
    <source>
        <dbReference type="ARBA" id="ARBA00022679"/>
    </source>
</evidence>
<evidence type="ECO:0000256" key="3">
    <source>
        <dbReference type="ARBA" id="ARBA00022553"/>
    </source>
</evidence>
<dbReference type="FunFam" id="3.30.450.20:FF:000099">
    <property type="entry name" value="Sensory box sensor histidine kinase"/>
    <property type="match status" value="1"/>
</dbReference>
<keyword evidence="4" id="KW-0808">Transferase</keyword>
<dbReference type="PROSITE" id="PS50113">
    <property type="entry name" value="PAC"/>
    <property type="match status" value="1"/>
</dbReference>
<evidence type="ECO:0000259" key="7">
    <source>
        <dbReference type="PROSITE" id="PS50109"/>
    </source>
</evidence>
<feature type="transmembrane region" description="Helical" evidence="6">
    <location>
        <begin position="12"/>
        <end position="30"/>
    </location>
</feature>
<dbReference type="InterPro" id="IPR035965">
    <property type="entry name" value="PAS-like_dom_sf"/>
</dbReference>
<dbReference type="PRINTS" id="PR00344">
    <property type="entry name" value="BCTRLSENSOR"/>
</dbReference>
<dbReference type="Gene3D" id="3.30.450.20">
    <property type="entry name" value="PAS domain"/>
    <property type="match status" value="1"/>
</dbReference>
<dbReference type="InterPro" id="IPR036890">
    <property type="entry name" value="HATPase_C_sf"/>
</dbReference>
<proteinExistence type="predicted"/>
<comment type="catalytic activity">
    <reaction evidence="1">
        <text>ATP + protein L-histidine = ADP + protein N-phospho-L-histidine.</text>
        <dbReference type="EC" id="2.7.13.3"/>
    </reaction>
</comment>
<keyword evidence="5" id="KW-0418">Kinase</keyword>
<dbReference type="InterPro" id="IPR007891">
    <property type="entry name" value="CHASE3"/>
</dbReference>
<dbReference type="InterPro" id="IPR001610">
    <property type="entry name" value="PAC"/>
</dbReference>
<dbReference type="NCBIfam" id="TIGR00229">
    <property type="entry name" value="sensory_box"/>
    <property type="match status" value="1"/>
</dbReference>
<sequence>MKIPISLWRSSLSGYAVATLLLVGVALMTYRSLARLLDHEARVEHTHVVLVRLESVMSLLKDAETGQRGYLLTGEDAFLEPLRIAERRTAQEQRALDSLTADNWVQQRRLDTLQALVASNYALLQADLAAYQSHQRYNVADLRQSKALMDQLRGLVRRLQAEEEHLLVVRRQRSDDYARLTYPLILALTLFVAGLASWRLQRSQAAEHLSKLESSARFAQLLENLPHLAWTASPDGTFTYYNRQWADYTGASPEQLALEGVVPYMHPDDQLQARTAWRHSLETGEPTPDLRVRWRRGHDGEYRWHLARTVPLRSISGEIIMWMGTSTDIHAQQLQQQELERVNTDLDNFIYSASHDLKTPISNIEALLTALREELALPPQASDIPPLLNFMEGAVERFKRTISHMTEVVKLQKANSEPAISLVVADVVQEVCLDLERVISTTKAEINLDLAGCPTLNFAEKNLRSIVYNLLSNALKYRHPKRPPVVQVRCYRAGGYHVLSVQDNGLGLNLGLEQEQKLFGLFQRLHDHVEGSGVGLYMVKKIVTNNGGHLEVESQLGRGSVFRVYLP</sequence>
<dbReference type="InterPro" id="IPR036097">
    <property type="entry name" value="HisK_dim/P_sf"/>
</dbReference>
<dbReference type="SMART" id="SM00091">
    <property type="entry name" value="PAS"/>
    <property type="match status" value="1"/>
</dbReference>
<evidence type="ECO:0000256" key="1">
    <source>
        <dbReference type="ARBA" id="ARBA00000085"/>
    </source>
</evidence>
<keyword evidence="6" id="KW-0472">Membrane</keyword>
<dbReference type="InterPro" id="IPR005467">
    <property type="entry name" value="His_kinase_dom"/>
</dbReference>